<organism evidence="4">
    <name type="scientific">Micromonas pusilla (strain CCMP1545)</name>
    <name type="common">Picoplanktonic green alga</name>
    <dbReference type="NCBI Taxonomy" id="564608"/>
    <lineage>
        <taxon>Eukaryota</taxon>
        <taxon>Viridiplantae</taxon>
        <taxon>Chlorophyta</taxon>
        <taxon>Mamiellophyceae</taxon>
        <taxon>Mamiellales</taxon>
        <taxon>Mamiellaceae</taxon>
        <taxon>Micromonas</taxon>
    </lineage>
</organism>
<dbReference type="InterPro" id="IPR014729">
    <property type="entry name" value="Rossmann-like_a/b/a_fold"/>
</dbReference>
<feature type="compositionally biased region" description="Basic and acidic residues" evidence="1">
    <location>
        <begin position="261"/>
        <end position="270"/>
    </location>
</feature>
<dbReference type="Proteomes" id="UP000001876">
    <property type="component" value="Unassembled WGS sequence"/>
</dbReference>
<feature type="domain" description="UspA" evidence="2">
    <location>
        <begin position="32"/>
        <end position="227"/>
    </location>
</feature>
<dbReference type="GeneID" id="9689990"/>
<feature type="compositionally biased region" description="Gly residues" evidence="1">
    <location>
        <begin position="272"/>
        <end position="284"/>
    </location>
</feature>
<dbReference type="PANTHER" id="PTHR31964">
    <property type="entry name" value="ADENINE NUCLEOTIDE ALPHA HYDROLASES-LIKE SUPERFAMILY PROTEIN"/>
    <property type="match status" value="1"/>
</dbReference>
<sequence length="284" mass="30078">MQGWDAVKAALNPFAIGRRRRVPPGAGPGRVLVFAVDGSSESEDAVRFGLDNVARANDTCAFACAYKRAPRGARAMDPSGLTALEGTVDQVRTTLRRESVLSAFWTTLRFVDATALHRRAQDQRELRLAAEKIDRERCEKATTRAAEDARLVGVAGVFSDVLASEDCGNAPLRETLSRYCASRAADIVVVGSRGFGSIHRAALHIAGFGSVSEHLMRHGTWATLLVKRAGEVVDVDGKANSAKSAKSAAKEEVDTVGVGSADERKMKPTNDDGGGGGGGARDAK</sequence>
<evidence type="ECO:0000256" key="1">
    <source>
        <dbReference type="SAM" id="MobiDB-lite"/>
    </source>
</evidence>
<name>C1N936_MICPC</name>
<proteinExistence type="predicted"/>
<reference evidence="3 4" key="1">
    <citation type="journal article" date="2009" name="Science">
        <title>Green evolution and dynamic adaptations revealed by genomes of the marine picoeukaryotes Micromonas.</title>
        <authorList>
            <person name="Worden A.Z."/>
            <person name="Lee J.H."/>
            <person name="Mock T."/>
            <person name="Rouze P."/>
            <person name="Simmons M.P."/>
            <person name="Aerts A.L."/>
            <person name="Allen A.E."/>
            <person name="Cuvelier M.L."/>
            <person name="Derelle E."/>
            <person name="Everett M.V."/>
            <person name="Foulon E."/>
            <person name="Grimwood J."/>
            <person name="Gundlach H."/>
            <person name="Henrissat B."/>
            <person name="Napoli C."/>
            <person name="McDonald S.M."/>
            <person name="Parker M.S."/>
            <person name="Rombauts S."/>
            <person name="Salamov A."/>
            <person name="Von Dassow P."/>
            <person name="Badger J.H."/>
            <person name="Coutinho P.M."/>
            <person name="Demir E."/>
            <person name="Dubchak I."/>
            <person name="Gentemann C."/>
            <person name="Eikrem W."/>
            <person name="Gready J.E."/>
            <person name="John U."/>
            <person name="Lanier W."/>
            <person name="Lindquist E.A."/>
            <person name="Lucas S."/>
            <person name="Mayer K.F."/>
            <person name="Moreau H."/>
            <person name="Not F."/>
            <person name="Otillar R."/>
            <person name="Panaud O."/>
            <person name="Pangilinan J."/>
            <person name="Paulsen I."/>
            <person name="Piegu B."/>
            <person name="Poliakov A."/>
            <person name="Robbens S."/>
            <person name="Schmutz J."/>
            <person name="Toulza E."/>
            <person name="Wyss T."/>
            <person name="Zelensky A."/>
            <person name="Zhou K."/>
            <person name="Armbrust E.V."/>
            <person name="Bhattacharya D."/>
            <person name="Goodenough U.W."/>
            <person name="Van de Peer Y."/>
            <person name="Grigoriev I.V."/>
        </authorList>
    </citation>
    <scope>NUCLEOTIDE SEQUENCE [LARGE SCALE GENOMIC DNA]</scope>
    <source>
        <strain evidence="3 4">CCMP1545</strain>
    </source>
</reference>
<evidence type="ECO:0000313" key="3">
    <source>
        <dbReference type="EMBL" id="EEH51454.1"/>
    </source>
</evidence>
<dbReference type="RefSeq" id="XP_003064549.1">
    <property type="nucleotide sequence ID" value="XM_003064503.1"/>
</dbReference>
<protein>
    <submittedName>
        <fullName evidence="3">Predicted protein</fullName>
    </submittedName>
</protein>
<accession>C1N936</accession>
<dbReference type="KEGG" id="mpp:MICPUCDRAFT_54350"/>
<dbReference type="Gene3D" id="3.40.50.620">
    <property type="entry name" value="HUPs"/>
    <property type="match status" value="1"/>
</dbReference>
<dbReference type="InterPro" id="IPR006016">
    <property type="entry name" value="UspA"/>
</dbReference>
<feature type="compositionally biased region" description="Low complexity" evidence="1">
    <location>
        <begin position="238"/>
        <end position="247"/>
    </location>
</feature>
<dbReference type="Pfam" id="PF00582">
    <property type="entry name" value="Usp"/>
    <property type="match status" value="1"/>
</dbReference>
<evidence type="ECO:0000313" key="4">
    <source>
        <dbReference type="Proteomes" id="UP000001876"/>
    </source>
</evidence>
<feature type="region of interest" description="Disordered" evidence="1">
    <location>
        <begin position="237"/>
        <end position="284"/>
    </location>
</feature>
<dbReference type="OrthoDB" id="843225at2759"/>
<dbReference type="PANTHER" id="PTHR31964:SF113">
    <property type="entry name" value="USPA DOMAIN-CONTAINING PROTEIN"/>
    <property type="match status" value="1"/>
</dbReference>
<gene>
    <name evidence="3" type="ORF">MICPUCDRAFT_54350</name>
</gene>
<dbReference type="AlphaFoldDB" id="C1N936"/>
<evidence type="ECO:0000259" key="2">
    <source>
        <dbReference type="Pfam" id="PF00582"/>
    </source>
</evidence>
<dbReference type="SUPFAM" id="SSF52402">
    <property type="entry name" value="Adenine nucleotide alpha hydrolases-like"/>
    <property type="match status" value="1"/>
</dbReference>
<dbReference type="EMBL" id="GG663751">
    <property type="protein sequence ID" value="EEH51454.1"/>
    <property type="molecule type" value="Genomic_DNA"/>
</dbReference>
<keyword evidence="4" id="KW-1185">Reference proteome</keyword>